<feature type="region of interest" description="Disordered" evidence="1">
    <location>
        <begin position="201"/>
        <end position="258"/>
    </location>
</feature>
<evidence type="ECO:0000313" key="3">
    <source>
        <dbReference type="RefSeq" id="XP_018008721.1"/>
    </source>
</evidence>
<dbReference type="AlphaFoldDB" id="A0A8B7N4F3"/>
<feature type="compositionally biased region" description="Polar residues" evidence="1">
    <location>
        <begin position="201"/>
        <end position="210"/>
    </location>
</feature>
<evidence type="ECO:0000256" key="1">
    <source>
        <dbReference type="SAM" id="MobiDB-lite"/>
    </source>
</evidence>
<protein>
    <submittedName>
        <fullName evidence="3">Uncharacterized protein LOC108666374</fullName>
    </submittedName>
</protein>
<dbReference type="KEGG" id="hazt:108666374"/>
<dbReference type="Proteomes" id="UP000694843">
    <property type="component" value="Unplaced"/>
</dbReference>
<feature type="compositionally biased region" description="Basic and acidic residues" evidence="1">
    <location>
        <begin position="224"/>
        <end position="238"/>
    </location>
</feature>
<organism evidence="2 3">
    <name type="scientific">Hyalella azteca</name>
    <name type="common">Amphipod</name>
    <dbReference type="NCBI Taxonomy" id="294128"/>
    <lineage>
        <taxon>Eukaryota</taxon>
        <taxon>Metazoa</taxon>
        <taxon>Ecdysozoa</taxon>
        <taxon>Arthropoda</taxon>
        <taxon>Crustacea</taxon>
        <taxon>Multicrustacea</taxon>
        <taxon>Malacostraca</taxon>
        <taxon>Eumalacostraca</taxon>
        <taxon>Peracarida</taxon>
        <taxon>Amphipoda</taxon>
        <taxon>Senticaudata</taxon>
        <taxon>Talitrida</taxon>
        <taxon>Talitroidea</taxon>
        <taxon>Hyalellidae</taxon>
        <taxon>Hyalella</taxon>
    </lineage>
</organism>
<reference evidence="3" key="1">
    <citation type="submission" date="2025-08" db="UniProtKB">
        <authorList>
            <consortium name="RefSeq"/>
        </authorList>
    </citation>
    <scope>IDENTIFICATION</scope>
    <source>
        <tissue evidence="3">Whole organism</tissue>
    </source>
</reference>
<dbReference type="RefSeq" id="XP_018008721.1">
    <property type="nucleotide sequence ID" value="XM_018153232.1"/>
</dbReference>
<feature type="compositionally biased region" description="Polar residues" evidence="1">
    <location>
        <begin position="47"/>
        <end position="63"/>
    </location>
</feature>
<dbReference type="GeneID" id="108666374"/>
<evidence type="ECO:0000313" key="2">
    <source>
        <dbReference type="Proteomes" id="UP000694843"/>
    </source>
</evidence>
<accession>A0A8B7N4F3</accession>
<name>A0A8B7N4F3_HYAAZ</name>
<feature type="region of interest" description="Disordered" evidence="1">
    <location>
        <begin position="22"/>
        <end position="136"/>
    </location>
</feature>
<sequence length="258" mass="28075">MAAAVTEAKPRQLQVARLLQEEEESWISSEELYTDGSSDEELAKGSSGRSIHSSIPHQSSTSPRLVLGMRNARRPFPSPGPPATASEPAVQDAPHLTETTRRLSMLGLHQEAPRHPAAAAGADRCYKDRQDKEMEEQEDIMLWRPKRGSLKLPHIDLSGLQSSARLTCDVAIAEDGCGNEAESCACETSVLLEQPATTDEQNCDYKTTCDSPDDKEETCNTETGKTRATEREETKESIAKTSTTPTAIEGRMSDDGGT</sequence>
<proteinExistence type="predicted"/>
<keyword evidence="2" id="KW-1185">Reference proteome</keyword>
<gene>
    <name evidence="3" type="primary">LOC108666374</name>
</gene>
<dbReference type="OrthoDB" id="6774983at2759"/>